<dbReference type="EMBL" id="VBOV01000017">
    <property type="protein sequence ID" value="TMQ61742.1"/>
    <property type="molecule type" value="Genomic_DNA"/>
</dbReference>
<reference evidence="1 2" key="1">
    <citation type="journal article" date="2019" name="Nat. Microbiol.">
        <title>Mediterranean grassland soil C-N compound turnover is dependent on rainfall and depth, and is mediated by genomically divergent microorganisms.</title>
        <authorList>
            <person name="Diamond S."/>
            <person name="Andeer P.F."/>
            <person name="Li Z."/>
            <person name="Crits-Christoph A."/>
            <person name="Burstein D."/>
            <person name="Anantharaman K."/>
            <person name="Lane K.R."/>
            <person name="Thomas B.C."/>
            <person name="Pan C."/>
            <person name="Northen T.R."/>
            <person name="Banfield J.F."/>
        </authorList>
    </citation>
    <scope>NUCLEOTIDE SEQUENCE [LARGE SCALE GENOMIC DNA]</scope>
    <source>
        <strain evidence="1">WS_5</strain>
    </source>
</reference>
<evidence type="ECO:0008006" key="3">
    <source>
        <dbReference type="Google" id="ProtNLM"/>
    </source>
</evidence>
<evidence type="ECO:0000313" key="2">
    <source>
        <dbReference type="Proteomes" id="UP000320913"/>
    </source>
</evidence>
<protein>
    <recommendedName>
        <fullName evidence="3">Tetratricopeptide repeat protein</fullName>
    </recommendedName>
</protein>
<dbReference type="AlphaFoldDB" id="A0A538TDM0"/>
<organism evidence="1 2">
    <name type="scientific">Eiseniibacteriota bacterium</name>
    <dbReference type="NCBI Taxonomy" id="2212470"/>
    <lineage>
        <taxon>Bacteria</taxon>
        <taxon>Candidatus Eiseniibacteriota</taxon>
    </lineage>
</organism>
<sequence length="213" mass="22312">MIAAGPAWGQAPPARAIALERAAALVRTRAFDRAAAVLRGMLSADPRNRGAQEMLAFALESKGDLEGERRVRSALAAEFPDDSRIQTDYGRVLERSGEEPGALRAYRRARALSAGRPAPDLDAAIERMKGRTAPEVGAPLSVMSDPDATASSVQTGAAIPLGSRHHLALLATRCAADAKSTPDATESTELGLSLVRRGAGASWTAGPRLHVVS</sequence>
<comment type="caution">
    <text evidence="1">The sequence shown here is derived from an EMBL/GenBank/DDBJ whole genome shotgun (WGS) entry which is preliminary data.</text>
</comment>
<accession>A0A538TDM0</accession>
<evidence type="ECO:0000313" key="1">
    <source>
        <dbReference type="EMBL" id="TMQ61742.1"/>
    </source>
</evidence>
<name>A0A538TDM0_UNCEI</name>
<feature type="non-terminal residue" evidence="1">
    <location>
        <position position="213"/>
    </location>
</feature>
<dbReference type="SUPFAM" id="SSF48452">
    <property type="entry name" value="TPR-like"/>
    <property type="match status" value="1"/>
</dbReference>
<dbReference type="Gene3D" id="1.25.40.10">
    <property type="entry name" value="Tetratricopeptide repeat domain"/>
    <property type="match status" value="1"/>
</dbReference>
<dbReference type="Proteomes" id="UP000320913">
    <property type="component" value="Unassembled WGS sequence"/>
</dbReference>
<proteinExistence type="predicted"/>
<dbReference type="InterPro" id="IPR011990">
    <property type="entry name" value="TPR-like_helical_dom_sf"/>
</dbReference>
<gene>
    <name evidence="1" type="ORF">E6K75_00815</name>
</gene>